<dbReference type="PANTHER" id="PTHR30582:SF24">
    <property type="entry name" value="L,D-TRANSPEPTIDASE ERFK_SRFK-RELATED"/>
    <property type="match status" value="1"/>
</dbReference>
<comment type="similarity">
    <text evidence="2">Belongs to the YkuD family.</text>
</comment>
<dbReference type="GO" id="GO:0071555">
    <property type="term" value="P:cell wall organization"/>
    <property type="evidence" value="ECO:0007669"/>
    <property type="project" value="UniProtKB-UniRule"/>
</dbReference>
<dbReference type="SUPFAM" id="SSF141523">
    <property type="entry name" value="L,D-transpeptidase catalytic domain-like"/>
    <property type="match status" value="1"/>
</dbReference>
<dbReference type="Gene3D" id="2.40.440.10">
    <property type="entry name" value="L,D-transpeptidase catalytic domain-like"/>
    <property type="match status" value="1"/>
</dbReference>
<dbReference type="CDD" id="cd16913">
    <property type="entry name" value="YkuD_like"/>
    <property type="match status" value="1"/>
</dbReference>
<evidence type="ECO:0000313" key="13">
    <source>
        <dbReference type="EMBL" id="GGA85658.1"/>
    </source>
</evidence>
<feature type="region of interest" description="Disordered" evidence="10">
    <location>
        <begin position="48"/>
        <end position="79"/>
    </location>
</feature>
<feature type="chain" id="PRO_5037530009" description="L,D-TPase catalytic domain-containing protein" evidence="11">
    <location>
        <begin position="23"/>
        <end position="234"/>
    </location>
</feature>
<sequence length="234" mass="25475">MFSRLVLLASVAGLCLTVPAMAQPAVQGAATRASVGADALLKEVSLATGSKESPAKKPQARKKGGTQQSKAPSGRNKYNIDPKFMPQEVAFSGYKPGTIVIDPRQKFLYLVETSTTARRYGIAVGKEGLQWKGTAVIGTKREWPRWIPTKEMIQRSPAQYARYKDGMDGGPGNPLGARALYLSQGNKDTYIRIHGTTQPWTIGSSASNGCFRMVNEHVMDLYNRVDVGTEVIVR</sequence>
<dbReference type="AlphaFoldDB" id="A0A916S5M2"/>
<evidence type="ECO:0000256" key="3">
    <source>
        <dbReference type="ARBA" id="ARBA00022676"/>
    </source>
</evidence>
<feature type="active site" description="Nucleophile" evidence="9">
    <location>
        <position position="210"/>
    </location>
</feature>
<protein>
    <recommendedName>
        <fullName evidence="12">L,D-TPase catalytic domain-containing protein</fullName>
    </recommendedName>
</protein>
<keyword evidence="11" id="KW-0732">Signal</keyword>
<dbReference type="InterPro" id="IPR050979">
    <property type="entry name" value="LD-transpeptidase"/>
</dbReference>
<keyword evidence="5" id="KW-0378">Hydrolase</keyword>
<evidence type="ECO:0000256" key="1">
    <source>
        <dbReference type="ARBA" id="ARBA00004752"/>
    </source>
</evidence>
<dbReference type="FunFam" id="2.40.440.10:FF:000002">
    <property type="entry name" value="L,D-transpeptidase ErfK/SrfK"/>
    <property type="match status" value="1"/>
</dbReference>
<feature type="domain" description="L,D-TPase catalytic" evidence="12">
    <location>
        <begin position="97"/>
        <end position="234"/>
    </location>
</feature>
<keyword evidence="7 9" id="KW-0573">Peptidoglycan synthesis</keyword>
<evidence type="ECO:0000259" key="12">
    <source>
        <dbReference type="PROSITE" id="PS52029"/>
    </source>
</evidence>
<dbReference type="RefSeq" id="WP_188822362.1">
    <property type="nucleotide sequence ID" value="NZ_BMHH01000003.1"/>
</dbReference>
<dbReference type="PROSITE" id="PS52029">
    <property type="entry name" value="LD_TPASE"/>
    <property type="match status" value="1"/>
</dbReference>
<gene>
    <name evidence="13" type="ORF">GCM10011491_11580</name>
</gene>
<keyword evidence="6 9" id="KW-0133">Cell shape</keyword>
<feature type="active site" description="Proton donor/acceptor" evidence="9">
    <location>
        <position position="194"/>
    </location>
</feature>
<evidence type="ECO:0000256" key="10">
    <source>
        <dbReference type="SAM" id="MobiDB-lite"/>
    </source>
</evidence>
<dbReference type="GO" id="GO:0016757">
    <property type="term" value="F:glycosyltransferase activity"/>
    <property type="evidence" value="ECO:0007669"/>
    <property type="project" value="UniProtKB-KW"/>
</dbReference>
<proteinExistence type="inferred from homology"/>
<dbReference type="InterPro" id="IPR005490">
    <property type="entry name" value="LD_TPept_cat_dom"/>
</dbReference>
<evidence type="ECO:0000256" key="2">
    <source>
        <dbReference type="ARBA" id="ARBA00005992"/>
    </source>
</evidence>
<evidence type="ECO:0000256" key="11">
    <source>
        <dbReference type="SAM" id="SignalP"/>
    </source>
</evidence>
<accession>A0A916S5M2</accession>
<dbReference type="GO" id="GO:0071972">
    <property type="term" value="F:peptidoglycan L,D-transpeptidase activity"/>
    <property type="evidence" value="ECO:0007669"/>
    <property type="project" value="TreeGrafter"/>
</dbReference>
<evidence type="ECO:0000313" key="14">
    <source>
        <dbReference type="Proteomes" id="UP000646478"/>
    </source>
</evidence>
<keyword evidence="8 9" id="KW-0961">Cell wall biogenesis/degradation</keyword>
<dbReference type="GO" id="GO:0018104">
    <property type="term" value="P:peptidoglycan-protein cross-linking"/>
    <property type="evidence" value="ECO:0007669"/>
    <property type="project" value="TreeGrafter"/>
</dbReference>
<comment type="pathway">
    <text evidence="1 9">Cell wall biogenesis; peptidoglycan biosynthesis.</text>
</comment>
<dbReference type="Pfam" id="PF03734">
    <property type="entry name" value="YkuD"/>
    <property type="match status" value="1"/>
</dbReference>
<name>A0A916S5M2_9HYPH</name>
<dbReference type="GO" id="GO:0008360">
    <property type="term" value="P:regulation of cell shape"/>
    <property type="evidence" value="ECO:0007669"/>
    <property type="project" value="UniProtKB-UniRule"/>
</dbReference>
<keyword evidence="4" id="KW-0808">Transferase</keyword>
<reference evidence="13" key="2">
    <citation type="submission" date="2020-09" db="EMBL/GenBank/DDBJ databases">
        <authorList>
            <person name="Sun Q."/>
            <person name="Zhou Y."/>
        </authorList>
    </citation>
    <scope>NUCLEOTIDE SEQUENCE</scope>
    <source>
        <strain evidence="13">CGMCC 1.15082</strain>
    </source>
</reference>
<dbReference type="EMBL" id="BMHH01000003">
    <property type="protein sequence ID" value="GGA85658.1"/>
    <property type="molecule type" value="Genomic_DNA"/>
</dbReference>
<evidence type="ECO:0000256" key="9">
    <source>
        <dbReference type="PROSITE-ProRule" id="PRU01373"/>
    </source>
</evidence>
<dbReference type="Proteomes" id="UP000646478">
    <property type="component" value="Unassembled WGS sequence"/>
</dbReference>
<keyword evidence="14" id="KW-1185">Reference proteome</keyword>
<keyword evidence="3" id="KW-0328">Glycosyltransferase</keyword>
<evidence type="ECO:0000256" key="8">
    <source>
        <dbReference type="ARBA" id="ARBA00023316"/>
    </source>
</evidence>
<organism evidence="13 14">
    <name type="scientific">Brucella endophytica</name>
    <dbReference type="NCBI Taxonomy" id="1963359"/>
    <lineage>
        <taxon>Bacteria</taxon>
        <taxon>Pseudomonadati</taxon>
        <taxon>Pseudomonadota</taxon>
        <taxon>Alphaproteobacteria</taxon>
        <taxon>Hyphomicrobiales</taxon>
        <taxon>Brucellaceae</taxon>
        <taxon>Brucella/Ochrobactrum group</taxon>
        <taxon>Brucella</taxon>
    </lineage>
</organism>
<feature type="signal peptide" evidence="11">
    <location>
        <begin position="1"/>
        <end position="22"/>
    </location>
</feature>
<dbReference type="GO" id="GO:0005576">
    <property type="term" value="C:extracellular region"/>
    <property type="evidence" value="ECO:0007669"/>
    <property type="project" value="TreeGrafter"/>
</dbReference>
<evidence type="ECO:0000256" key="4">
    <source>
        <dbReference type="ARBA" id="ARBA00022679"/>
    </source>
</evidence>
<reference evidence="13" key="1">
    <citation type="journal article" date="2014" name="Int. J. Syst. Evol. Microbiol.">
        <title>Complete genome sequence of Corynebacterium casei LMG S-19264T (=DSM 44701T), isolated from a smear-ripened cheese.</title>
        <authorList>
            <consortium name="US DOE Joint Genome Institute (JGI-PGF)"/>
            <person name="Walter F."/>
            <person name="Albersmeier A."/>
            <person name="Kalinowski J."/>
            <person name="Ruckert C."/>
        </authorList>
    </citation>
    <scope>NUCLEOTIDE SEQUENCE</scope>
    <source>
        <strain evidence="13">CGMCC 1.15082</strain>
    </source>
</reference>
<dbReference type="PANTHER" id="PTHR30582">
    <property type="entry name" value="L,D-TRANSPEPTIDASE"/>
    <property type="match status" value="1"/>
</dbReference>
<evidence type="ECO:0000256" key="5">
    <source>
        <dbReference type="ARBA" id="ARBA00022801"/>
    </source>
</evidence>
<dbReference type="InterPro" id="IPR038063">
    <property type="entry name" value="Transpep_catalytic_dom"/>
</dbReference>
<evidence type="ECO:0000256" key="7">
    <source>
        <dbReference type="ARBA" id="ARBA00022984"/>
    </source>
</evidence>
<comment type="caution">
    <text evidence="13">The sequence shown here is derived from an EMBL/GenBank/DDBJ whole genome shotgun (WGS) entry which is preliminary data.</text>
</comment>
<evidence type="ECO:0000256" key="6">
    <source>
        <dbReference type="ARBA" id="ARBA00022960"/>
    </source>
</evidence>